<reference evidence="4 5" key="1">
    <citation type="submission" date="2019-02" db="EMBL/GenBank/DDBJ databases">
        <authorList>
            <person name="Fomenkov A."/>
            <person name="Dubinina G."/>
            <person name="Grabovich M."/>
            <person name="Vincze T."/>
            <person name="Roberts R.J."/>
        </authorList>
    </citation>
    <scope>NUCLEOTIDE SEQUENCE [LARGE SCALE GENOMIC DNA]</scope>
    <source>
        <strain evidence="4 5">P</strain>
    </source>
</reference>
<evidence type="ECO:0000256" key="1">
    <source>
        <dbReference type="ARBA" id="ARBA00023002"/>
    </source>
</evidence>
<keyword evidence="5" id="KW-1185">Reference proteome</keyword>
<organism evidence="4 5">
    <name type="scientific">Thiospirochaeta perfilievii</name>
    <dbReference type="NCBI Taxonomy" id="252967"/>
    <lineage>
        <taxon>Bacteria</taxon>
        <taxon>Pseudomonadati</taxon>
        <taxon>Spirochaetota</taxon>
        <taxon>Spirochaetia</taxon>
        <taxon>Spirochaetales</taxon>
        <taxon>Spirochaetaceae</taxon>
        <taxon>Thiospirochaeta</taxon>
    </lineage>
</organism>
<accession>A0A5C1QF37</accession>
<dbReference type="OrthoDB" id="271711at2"/>
<evidence type="ECO:0000313" key="4">
    <source>
        <dbReference type="EMBL" id="QEN05710.1"/>
    </source>
</evidence>
<dbReference type="KEGG" id="sper:EW093_13640"/>
<protein>
    <submittedName>
        <fullName evidence="4">Mannitol dehydrogenase family protein</fullName>
    </submittedName>
</protein>
<proteinExistence type="predicted"/>
<dbReference type="InterPro" id="IPR013328">
    <property type="entry name" value="6PGD_dom2"/>
</dbReference>
<dbReference type="InterPro" id="IPR013118">
    <property type="entry name" value="Mannitol_DH_C"/>
</dbReference>
<reference evidence="4 5" key="2">
    <citation type="submission" date="2019-09" db="EMBL/GenBank/DDBJ databases">
        <title>Complete Genome Sequence and Methylome Analysis of free living Spirochaetas.</title>
        <authorList>
            <person name="Leshcheva N."/>
            <person name="Mikheeva N."/>
        </authorList>
    </citation>
    <scope>NUCLEOTIDE SEQUENCE [LARGE SCALE GENOMIC DNA]</scope>
    <source>
        <strain evidence="4 5">P</strain>
    </source>
</reference>
<name>A0A5C1QF37_9SPIO</name>
<dbReference type="PANTHER" id="PTHR43362">
    <property type="entry name" value="MANNITOL DEHYDROGENASE DSF1-RELATED"/>
    <property type="match status" value="1"/>
</dbReference>
<dbReference type="SUPFAM" id="SSF48179">
    <property type="entry name" value="6-phosphogluconate dehydrogenase C-terminal domain-like"/>
    <property type="match status" value="1"/>
</dbReference>
<dbReference type="RefSeq" id="WP_149568944.1">
    <property type="nucleotide sequence ID" value="NZ_CP035807.1"/>
</dbReference>
<evidence type="ECO:0000259" key="2">
    <source>
        <dbReference type="Pfam" id="PF01232"/>
    </source>
</evidence>
<dbReference type="Gene3D" id="3.40.50.720">
    <property type="entry name" value="NAD(P)-binding Rossmann-like Domain"/>
    <property type="match status" value="1"/>
</dbReference>
<dbReference type="Proteomes" id="UP000323824">
    <property type="component" value="Chromosome"/>
</dbReference>
<sequence length="523" mass="58600">MELSLNSLKDREVWENIDIKLPEFNIDEVVKNTENNPKWLHFGAGNIFKALICNRYQDLLDKKLVDTGIIAVESFDYEVIEAIYKKFDNLSVLVLTKADGSLEKRVVASVTDAITTRDSKLKEIFINPGLQIVSFTITEKGYGLYKPSGEYLDIIEDDIKNGLENPTHLMSIITSNLYNRYKNGGAPITVLSMDNCSHNGDKLKSAVLTIAVKWLKKSFVDQGFIDYIQDRSKVSFPLSMIDKITPRPSDVFKQDLEKSGLKSMDIVITSKGSYMAPFVNAEISEYLIIEDDFTNGRPELEAGGIIFTTRETVNSVETMKVTTCLNPLHTALAVTGCLLGYTLISDEMKDPLLKKLVETIGYNEGLKVVLDPGIINPKEFIDEVIYERFVNPYILDSPQRIATDTSQKVAIRFGETIKSYIKSETLNVSDLIGIPLAIASWLKYLTGIDDSGKTFTLSPDPELDVLKGKIKDVSGVKWILSNQKIFGLDLYMAGLGDKIEDMYNEMCSGIGGVRRCLKRYLDM</sequence>
<dbReference type="InterPro" id="IPR036291">
    <property type="entry name" value="NAD(P)-bd_dom_sf"/>
</dbReference>
<dbReference type="InterPro" id="IPR050988">
    <property type="entry name" value="Mannitol_DH/Oxidoreductase"/>
</dbReference>
<feature type="domain" description="Mannitol dehydrogenase C-terminal" evidence="3">
    <location>
        <begin position="313"/>
        <end position="506"/>
    </location>
</feature>
<keyword evidence="1" id="KW-0560">Oxidoreductase</keyword>
<dbReference type="InterPro" id="IPR008927">
    <property type="entry name" value="6-PGluconate_DH-like_C_sf"/>
</dbReference>
<evidence type="ECO:0000313" key="5">
    <source>
        <dbReference type="Proteomes" id="UP000323824"/>
    </source>
</evidence>
<dbReference type="SUPFAM" id="SSF51735">
    <property type="entry name" value="NAD(P)-binding Rossmann-fold domains"/>
    <property type="match status" value="1"/>
</dbReference>
<dbReference type="Gene3D" id="1.10.1040.10">
    <property type="entry name" value="N-(1-d-carboxylethyl)-l-norvaline Dehydrogenase, domain 2"/>
    <property type="match status" value="1"/>
</dbReference>
<gene>
    <name evidence="4" type="ORF">EW093_13640</name>
</gene>
<dbReference type="GO" id="GO:0016616">
    <property type="term" value="F:oxidoreductase activity, acting on the CH-OH group of donors, NAD or NADP as acceptor"/>
    <property type="evidence" value="ECO:0007669"/>
    <property type="project" value="TreeGrafter"/>
</dbReference>
<evidence type="ECO:0000259" key="3">
    <source>
        <dbReference type="Pfam" id="PF08125"/>
    </source>
</evidence>
<feature type="domain" description="Mannitol dehydrogenase N-terminal" evidence="2">
    <location>
        <begin position="39"/>
        <end position="301"/>
    </location>
</feature>
<dbReference type="Pfam" id="PF08125">
    <property type="entry name" value="Mannitol_dh_C"/>
    <property type="match status" value="1"/>
</dbReference>
<dbReference type="PANTHER" id="PTHR43362:SF1">
    <property type="entry name" value="MANNITOL DEHYDROGENASE 2-RELATED"/>
    <property type="match status" value="1"/>
</dbReference>
<dbReference type="InterPro" id="IPR013131">
    <property type="entry name" value="Mannitol_DH_N"/>
</dbReference>
<dbReference type="Pfam" id="PF01232">
    <property type="entry name" value="Mannitol_dh"/>
    <property type="match status" value="1"/>
</dbReference>
<dbReference type="AlphaFoldDB" id="A0A5C1QF37"/>
<dbReference type="EMBL" id="CP035807">
    <property type="protein sequence ID" value="QEN05710.1"/>
    <property type="molecule type" value="Genomic_DNA"/>
</dbReference>